<dbReference type="SUPFAM" id="SSF48452">
    <property type="entry name" value="TPR-like"/>
    <property type="match status" value="2"/>
</dbReference>
<evidence type="ECO:0000313" key="8">
    <source>
        <dbReference type="Proteomes" id="UP000805085"/>
    </source>
</evidence>
<dbReference type="InterPro" id="IPR019734">
    <property type="entry name" value="TPR_rpt"/>
</dbReference>
<keyword evidence="7" id="KW-0547">Nucleotide-binding</keyword>
<dbReference type="SMART" id="SM00028">
    <property type="entry name" value="TPR"/>
    <property type="match status" value="4"/>
</dbReference>
<feature type="repeat" description="TPR" evidence="4">
    <location>
        <begin position="114"/>
        <end position="147"/>
    </location>
</feature>
<sequence length="549" mass="63098">MKSLKTSFLFFVLIFINKQNLFAQQRLDSLAYYSNKALHPQNYNDLIDSYDFFNKAYSESIENQKPKKSVHNLYYIASVEYKLGDYNKSEKSIVKAISLLDKLPNSAFKTQTRNSLYILMGLIYIEQRNESKAVEFYSKALEKAENPLDSAKIYNNMSLIYAEINDFQKVKQELENAYNLLPRIEDALTKSNILNNLGAAENELDSTKGLDLLLKALDIRESVGDNSTMYSSYAHLSDYYYKINNKVESKKYALKAFELAEIINSPSYKENALSLLIRLSDDNYAKKYKILNDSLSNAKQQTKNKFALMKYDASEANRKALVAQLENARLKNTRLVFILLLIFLVFAALLIYFILRAKHKKEKLQQVYITEKRISKKVHDEVANDVYHVMTKLQSNANDNESVLDDLEGIYKRTRDISKENSAIEVDKNFNELINDLLLSYKSNEVSIITRNNSKINWDGIPDIKKTTIYRVLQELMTNMRKHSKATIVVLNFNQLNKKVTIDYSDNGVGCNSIKSGGLLNAENRIKSINGTLTFESQINKGFKAQIKI</sequence>
<evidence type="ECO:0000256" key="2">
    <source>
        <dbReference type="ARBA" id="ARBA00022777"/>
    </source>
</evidence>
<dbReference type="EMBL" id="JABRWQ010000005">
    <property type="protein sequence ID" value="NRD24086.1"/>
    <property type="molecule type" value="Genomic_DNA"/>
</dbReference>
<proteinExistence type="predicted"/>
<dbReference type="InterPro" id="IPR050482">
    <property type="entry name" value="Sensor_HK_TwoCompSys"/>
</dbReference>
<reference evidence="7 8" key="1">
    <citation type="journal article" date="2015" name="Int. J. Syst. Evol. Microbiol.">
        <title>Winogradskyella litoriviva sp. nov., isolated from coastal seawater.</title>
        <authorList>
            <person name="Nedashkovskaya O.I."/>
            <person name="Kukhlevskiy A.D."/>
            <person name="Zhukova N.V."/>
            <person name="Kim S.J."/>
            <person name="Rhee S.K."/>
            <person name="Mikhailov V.V."/>
        </authorList>
    </citation>
    <scope>NUCLEOTIDE SEQUENCE [LARGE SCALE GENOMIC DNA]</scope>
    <source>
        <strain evidence="7 8">KMM6491</strain>
    </source>
</reference>
<gene>
    <name evidence="7" type="ORF">HNV10_12570</name>
</gene>
<keyword evidence="5" id="KW-0175">Coiled coil</keyword>
<keyword evidence="8" id="KW-1185">Reference proteome</keyword>
<evidence type="ECO:0000256" key="1">
    <source>
        <dbReference type="ARBA" id="ARBA00022679"/>
    </source>
</evidence>
<name>A0ABX2E8N0_9FLAO</name>
<dbReference type="PANTHER" id="PTHR24421">
    <property type="entry name" value="NITRATE/NITRITE SENSOR PROTEIN NARX-RELATED"/>
    <property type="match status" value="1"/>
</dbReference>
<dbReference type="Pfam" id="PF13181">
    <property type="entry name" value="TPR_8"/>
    <property type="match status" value="1"/>
</dbReference>
<dbReference type="Gene3D" id="3.30.565.10">
    <property type="entry name" value="Histidine kinase-like ATPase, C-terminal domain"/>
    <property type="match status" value="1"/>
</dbReference>
<organism evidence="7 8">
    <name type="scientific">Winogradskyella litoriviva</name>
    <dbReference type="NCBI Taxonomy" id="1220182"/>
    <lineage>
        <taxon>Bacteria</taxon>
        <taxon>Pseudomonadati</taxon>
        <taxon>Bacteroidota</taxon>
        <taxon>Flavobacteriia</taxon>
        <taxon>Flavobacteriales</taxon>
        <taxon>Flavobacteriaceae</taxon>
        <taxon>Winogradskyella</taxon>
    </lineage>
</organism>
<dbReference type="PANTHER" id="PTHR24421:SF60">
    <property type="entry name" value="SENSOR HISTIDINE KINASE COMP"/>
    <property type="match status" value="1"/>
</dbReference>
<dbReference type="Gene3D" id="1.25.40.10">
    <property type="entry name" value="Tetratricopeptide repeat domain"/>
    <property type="match status" value="2"/>
</dbReference>
<evidence type="ECO:0000256" key="6">
    <source>
        <dbReference type="SAM" id="Phobius"/>
    </source>
</evidence>
<dbReference type="InterPro" id="IPR011990">
    <property type="entry name" value="TPR-like_helical_dom_sf"/>
</dbReference>
<keyword evidence="4" id="KW-0802">TPR repeat</keyword>
<dbReference type="RefSeq" id="WP_173301734.1">
    <property type="nucleotide sequence ID" value="NZ_JABRWQ010000005.1"/>
</dbReference>
<keyword evidence="6" id="KW-0812">Transmembrane</keyword>
<accession>A0ABX2E8N0</accession>
<evidence type="ECO:0000256" key="3">
    <source>
        <dbReference type="ARBA" id="ARBA00023012"/>
    </source>
</evidence>
<keyword evidence="6" id="KW-0472">Membrane</keyword>
<feature type="coiled-coil region" evidence="5">
    <location>
        <begin position="285"/>
        <end position="333"/>
    </location>
</feature>
<keyword evidence="1" id="KW-0808">Transferase</keyword>
<keyword evidence="6" id="KW-1133">Transmembrane helix</keyword>
<keyword evidence="7" id="KW-0067">ATP-binding</keyword>
<evidence type="ECO:0000256" key="5">
    <source>
        <dbReference type="SAM" id="Coils"/>
    </source>
</evidence>
<evidence type="ECO:0000256" key="4">
    <source>
        <dbReference type="PROSITE-ProRule" id="PRU00339"/>
    </source>
</evidence>
<evidence type="ECO:0000313" key="7">
    <source>
        <dbReference type="EMBL" id="NRD24086.1"/>
    </source>
</evidence>
<feature type="repeat" description="TPR" evidence="4">
    <location>
        <begin position="151"/>
        <end position="184"/>
    </location>
</feature>
<keyword evidence="3" id="KW-0902">Two-component regulatory system</keyword>
<dbReference type="SUPFAM" id="SSF55874">
    <property type="entry name" value="ATPase domain of HSP90 chaperone/DNA topoisomerase II/histidine kinase"/>
    <property type="match status" value="1"/>
</dbReference>
<dbReference type="GO" id="GO:0005524">
    <property type="term" value="F:ATP binding"/>
    <property type="evidence" value="ECO:0007669"/>
    <property type="project" value="UniProtKB-KW"/>
</dbReference>
<dbReference type="Proteomes" id="UP000805085">
    <property type="component" value="Unassembled WGS sequence"/>
</dbReference>
<comment type="caution">
    <text evidence="7">The sequence shown here is derived from an EMBL/GenBank/DDBJ whole genome shotgun (WGS) entry which is preliminary data.</text>
</comment>
<dbReference type="PROSITE" id="PS50005">
    <property type="entry name" value="TPR"/>
    <property type="match status" value="2"/>
</dbReference>
<protein>
    <submittedName>
        <fullName evidence="7">ATP-binding protein</fullName>
    </submittedName>
</protein>
<feature type="transmembrane region" description="Helical" evidence="6">
    <location>
        <begin position="335"/>
        <end position="355"/>
    </location>
</feature>
<dbReference type="CDD" id="cd16917">
    <property type="entry name" value="HATPase_UhpB-NarQ-NarX-like"/>
    <property type="match status" value="1"/>
</dbReference>
<dbReference type="InterPro" id="IPR036890">
    <property type="entry name" value="HATPase_C_sf"/>
</dbReference>
<keyword evidence="2" id="KW-0418">Kinase</keyword>